<evidence type="ECO:0000256" key="3">
    <source>
        <dbReference type="ARBA" id="ARBA00022801"/>
    </source>
</evidence>
<reference evidence="7 8" key="1">
    <citation type="submission" date="2018-08" db="EMBL/GenBank/DDBJ databases">
        <title>Genomic Encyclopedia of Archaeal and Bacterial Type Strains, Phase II (KMG-II): from individual species to whole genera.</title>
        <authorList>
            <person name="Goeker M."/>
        </authorList>
    </citation>
    <scope>NUCLEOTIDE SEQUENCE [LARGE SCALE GENOMIC DNA]</scope>
    <source>
        <strain evidence="7 8">DSM 17099</strain>
    </source>
</reference>
<evidence type="ECO:0000256" key="4">
    <source>
        <dbReference type="ARBA" id="ARBA00022833"/>
    </source>
</evidence>
<comment type="similarity">
    <text evidence="1">Belongs to the metallo-beta-lactamase superfamily.</text>
</comment>
<evidence type="ECO:0000256" key="1">
    <source>
        <dbReference type="ARBA" id="ARBA00007749"/>
    </source>
</evidence>
<dbReference type="SUPFAM" id="SSF56281">
    <property type="entry name" value="Metallo-hydrolase/oxidoreductase"/>
    <property type="match status" value="1"/>
</dbReference>
<dbReference type="Proteomes" id="UP000256941">
    <property type="component" value="Unassembled WGS sequence"/>
</dbReference>
<dbReference type="GO" id="GO:0016787">
    <property type="term" value="F:hydrolase activity"/>
    <property type="evidence" value="ECO:0007669"/>
    <property type="project" value="UniProtKB-KW"/>
</dbReference>
<evidence type="ECO:0000259" key="6">
    <source>
        <dbReference type="SMART" id="SM00849"/>
    </source>
</evidence>
<protein>
    <submittedName>
        <fullName evidence="7">Glyoxylase-like metal-dependent hydrolase (Beta-lactamase superfamily II)</fullName>
    </submittedName>
</protein>
<dbReference type="RefSeq" id="WP_116221440.1">
    <property type="nucleotide sequence ID" value="NZ_CP038196.1"/>
</dbReference>
<keyword evidence="4" id="KW-0862">Zinc</keyword>
<feature type="domain" description="Metallo-beta-lactamase" evidence="6">
    <location>
        <begin position="58"/>
        <end position="270"/>
    </location>
</feature>
<dbReference type="Pfam" id="PF00753">
    <property type="entry name" value="Lactamase_B"/>
    <property type="match status" value="1"/>
</dbReference>
<evidence type="ECO:0000256" key="5">
    <source>
        <dbReference type="SAM" id="MobiDB-lite"/>
    </source>
</evidence>
<name>A0A3D9XW41_PARVE</name>
<keyword evidence="2" id="KW-0479">Metal-binding</keyword>
<dbReference type="Gene3D" id="3.60.15.10">
    <property type="entry name" value="Ribonuclease Z/Hydroxyacylglutathione hydrolase-like"/>
    <property type="match status" value="1"/>
</dbReference>
<dbReference type="InterPro" id="IPR051013">
    <property type="entry name" value="MBL_superfamily_lactonases"/>
</dbReference>
<organism evidence="7 8">
    <name type="scientific">Paracoccus versutus</name>
    <name type="common">Thiobacillus versutus</name>
    <dbReference type="NCBI Taxonomy" id="34007"/>
    <lineage>
        <taxon>Bacteria</taxon>
        <taxon>Pseudomonadati</taxon>
        <taxon>Pseudomonadota</taxon>
        <taxon>Alphaproteobacteria</taxon>
        <taxon>Rhodobacterales</taxon>
        <taxon>Paracoccaceae</taxon>
        <taxon>Paracoccus</taxon>
    </lineage>
</organism>
<accession>A0A3D9XW41</accession>
<dbReference type="SMART" id="SM00849">
    <property type="entry name" value="Lactamase_B"/>
    <property type="match status" value="1"/>
</dbReference>
<dbReference type="InterPro" id="IPR001279">
    <property type="entry name" value="Metallo-B-lactamas"/>
</dbReference>
<gene>
    <name evidence="7" type="ORF">BDD41_1896</name>
</gene>
<proteinExistence type="inferred from homology"/>
<evidence type="ECO:0000313" key="7">
    <source>
        <dbReference type="EMBL" id="REF73343.1"/>
    </source>
</evidence>
<dbReference type="PANTHER" id="PTHR42978">
    <property type="entry name" value="QUORUM-QUENCHING LACTONASE YTNP-RELATED-RELATED"/>
    <property type="match status" value="1"/>
</dbReference>
<comment type="caution">
    <text evidence="7">The sequence shown here is derived from an EMBL/GenBank/DDBJ whole genome shotgun (WGS) entry which is preliminary data.</text>
</comment>
<dbReference type="GO" id="GO:0046872">
    <property type="term" value="F:metal ion binding"/>
    <property type="evidence" value="ECO:0007669"/>
    <property type="project" value="UniProtKB-KW"/>
</dbReference>
<dbReference type="EMBL" id="QTUJ01000001">
    <property type="protein sequence ID" value="REF73343.1"/>
    <property type="molecule type" value="Genomic_DNA"/>
</dbReference>
<dbReference type="InterPro" id="IPR036866">
    <property type="entry name" value="RibonucZ/Hydroxyglut_hydro"/>
</dbReference>
<keyword evidence="3 7" id="KW-0378">Hydrolase</keyword>
<evidence type="ECO:0000313" key="8">
    <source>
        <dbReference type="Proteomes" id="UP000256941"/>
    </source>
</evidence>
<dbReference type="CDD" id="cd16277">
    <property type="entry name" value="metallo-hydrolase-like_MBL-fold"/>
    <property type="match status" value="1"/>
</dbReference>
<evidence type="ECO:0000256" key="2">
    <source>
        <dbReference type="ARBA" id="ARBA00022723"/>
    </source>
</evidence>
<sequence length="323" mass="35884">MDVIRNCINGIDIYQVIEMDIGIEVHWTFEHVATTEEVRKIPWLFPTYVAEDGSFQAIVQSFVVAIGNRVVVIDTCIGNEKDRMIELPRWSHLQTNFMESFRKTGFAPEDVTDVLCTHMHMDHVGWNTSLRDGNWVPTFPNAKHYFSRTEYEYWLGNPDGAGEGNHLAFADSVQPVIDAGMAVFVDDNADLGDGISLLPTPGHTPGHVSIRLRTEQGALYITGDSIHHPCQLARTEWSARIDWDQEVSRQSRRKLLDLASCDNAYLAGSHFSIPSIGRVVPAEDGRDFAFVGIGAAMPNAVAPTQENPPRGHQACGGEGRRKG</sequence>
<dbReference type="AlphaFoldDB" id="A0A3D9XW41"/>
<feature type="region of interest" description="Disordered" evidence="5">
    <location>
        <begin position="300"/>
        <end position="323"/>
    </location>
</feature>
<dbReference type="PANTHER" id="PTHR42978:SF6">
    <property type="entry name" value="QUORUM-QUENCHING LACTONASE YTNP-RELATED"/>
    <property type="match status" value="1"/>
</dbReference>